<keyword evidence="2" id="KW-1185">Reference proteome</keyword>
<dbReference type="AlphaFoldDB" id="A0A6H5GE43"/>
<dbReference type="EMBL" id="CADCXU010010556">
    <property type="protein sequence ID" value="CAB0001383.1"/>
    <property type="molecule type" value="Genomic_DNA"/>
</dbReference>
<evidence type="ECO:0000313" key="2">
    <source>
        <dbReference type="Proteomes" id="UP000479000"/>
    </source>
</evidence>
<name>A0A6H5GE43_9HEMI</name>
<protein>
    <submittedName>
        <fullName evidence="1">Uncharacterized protein</fullName>
    </submittedName>
</protein>
<gene>
    <name evidence="1" type="ORF">NTEN_LOCUS7170</name>
</gene>
<reference evidence="1 2" key="1">
    <citation type="submission" date="2020-02" db="EMBL/GenBank/DDBJ databases">
        <authorList>
            <person name="Ferguson B K."/>
        </authorList>
    </citation>
    <scope>NUCLEOTIDE SEQUENCE [LARGE SCALE GENOMIC DNA]</scope>
</reference>
<organism evidence="1 2">
    <name type="scientific">Nesidiocoris tenuis</name>
    <dbReference type="NCBI Taxonomy" id="355587"/>
    <lineage>
        <taxon>Eukaryota</taxon>
        <taxon>Metazoa</taxon>
        <taxon>Ecdysozoa</taxon>
        <taxon>Arthropoda</taxon>
        <taxon>Hexapoda</taxon>
        <taxon>Insecta</taxon>
        <taxon>Pterygota</taxon>
        <taxon>Neoptera</taxon>
        <taxon>Paraneoptera</taxon>
        <taxon>Hemiptera</taxon>
        <taxon>Heteroptera</taxon>
        <taxon>Panheteroptera</taxon>
        <taxon>Cimicomorpha</taxon>
        <taxon>Miridae</taxon>
        <taxon>Dicyphina</taxon>
        <taxon>Nesidiocoris</taxon>
    </lineage>
</organism>
<feature type="non-terminal residue" evidence="1">
    <location>
        <position position="146"/>
    </location>
</feature>
<sequence length="146" mass="16086">MVTCGGTTAAVQRRKSVEEVRILTFSTAFLSWTAVSAADTKCLLILERSYYLHSLNQYGSKIHNEYGNILTTIQLVKNQEVVFENSGPPSEKLSQGQKTGASGFGITNATLSLSFFTGRSDENQRVHDVVHREKLNGHFGFISVLS</sequence>
<dbReference type="Proteomes" id="UP000479000">
    <property type="component" value="Unassembled WGS sequence"/>
</dbReference>
<proteinExistence type="predicted"/>
<evidence type="ECO:0000313" key="1">
    <source>
        <dbReference type="EMBL" id="CAB0001383.1"/>
    </source>
</evidence>
<accession>A0A6H5GE43</accession>